<comment type="caution">
    <text evidence="11">The sequence shown here is derived from an EMBL/GenBank/DDBJ whole genome shotgun (WGS) entry which is preliminary data.</text>
</comment>
<evidence type="ECO:0000256" key="4">
    <source>
        <dbReference type="ARBA" id="ARBA00022840"/>
    </source>
</evidence>
<sequence length="692" mass="74086">MRKGREAAEPVVSASERLLFGGPLRYDMGWNQHADAFLTLSFRAMTARLPGMLASSLRLARQADARAARVVLAAEVGRGAAQAVSLLAVNTALGKLLTGPDIAQRLRSAAPALAVMAAVMLVAALLRAASVYATGRLEPKVERVATELYLERAANVELAAIEDHAFHKLLDTAQYGARSARHMIGYSARVINAMISLVAAAGVLTVLHPALLPLLVTMTLPSAWSALTNARRRYESFHTWVQHARAGQLISSLLTEPAAAPEIRVHGVGPFLLRHFRSMSETAEAEQARLSRLAARTGLIAAAWTGLATLATYATLGALLLAGAMALSVAGTAVIAIRTGAASLDTLVLEINQLHEEALFVGDLQRMYTAAAERAIPAGGEPLPEDPKEIRFENVTFSYPQDAEPEPTARPTPEAPEPEPEPTARSASEAPQPEPTPRPHPEHPTRSPRRPALDDVTLTLPLGRIIALVGENGSGKTTLVKLLAGLYTPDRGRILWDGVDAARADRRLLAERIAMVAQDFKRWPFTARVNVAVGRSAAPMTEERLAASIAEAGAEEVVADLPRGLDTLLARNFSGGHELSGGQWQRLGIARAAYRRGSILIVDEPTAALDARAELEVFEKIRALAGGGQTVVLITHRLASVRHADLVHVLQHGRLVESGTPEELLARGGLYADLYMLQAQQFTARVPAPRTG</sequence>
<dbReference type="InterPro" id="IPR027417">
    <property type="entry name" value="P-loop_NTPase"/>
</dbReference>
<dbReference type="InterPro" id="IPR003593">
    <property type="entry name" value="AAA+_ATPase"/>
</dbReference>
<protein>
    <submittedName>
        <fullName evidence="11">ABC transporter ATP-binding protein</fullName>
    </submittedName>
</protein>
<evidence type="ECO:0000313" key="11">
    <source>
        <dbReference type="EMBL" id="GAA2192587.1"/>
    </source>
</evidence>
<evidence type="ECO:0000256" key="2">
    <source>
        <dbReference type="ARBA" id="ARBA00022692"/>
    </source>
</evidence>
<evidence type="ECO:0000259" key="9">
    <source>
        <dbReference type="PROSITE" id="PS50893"/>
    </source>
</evidence>
<organism evidence="11 12">
    <name type="scientific">Streptomyces bangladeshensis</name>
    <dbReference type="NCBI Taxonomy" id="295352"/>
    <lineage>
        <taxon>Bacteria</taxon>
        <taxon>Bacillati</taxon>
        <taxon>Actinomycetota</taxon>
        <taxon>Actinomycetes</taxon>
        <taxon>Kitasatosporales</taxon>
        <taxon>Streptomycetaceae</taxon>
        <taxon>Streptomyces</taxon>
    </lineage>
</organism>
<keyword evidence="3" id="KW-0547">Nucleotide-binding</keyword>
<dbReference type="InterPro" id="IPR017871">
    <property type="entry name" value="ABC_transporter-like_CS"/>
</dbReference>
<feature type="transmembrane region" description="Helical" evidence="8">
    <location>
        <begin position="293"/>
        <end position="313"/>
    </location>
</feature>
<dbReference type="GO" id="GO:0005524">
    <property type="term" value="F:ATP binding"/>
    <property type="evidence" value="ECO:0007669"/>
    <property type="project" value="UniProtKB-KW"/>
</dbReference>
<dbReference type="PROSITE" id="PS50893">
    <property type="entry name" value="ABC_TRANSPORTER_2"/>
    <property type="match status" value="1"/>
</dbReference>
<dbReference type="PROSITE" id="PS00211">
    <property type="entry name" value="ABC_TRANSPORTER_1"/>
    <property type="match status" value="1"/>
</dbReference>
<keyword evidence="5 8" id="KW-1133">Transmembrane helix</keyword>
<dbReference type="PROSITE" id="PS50929">
    <property type="entry name" value="ABC_TM1F"/>
    <property type="match status" value="1"/>
</dbReference>
<dbReference type="SUPFAM" id="SSF52540">
    <property type="entry name" value="P-loop containing nucleoside triphosphate hydrolases"/>
    <property type="match status" value="1"/>
</dbReference>
<dbReference type="InterPro" id="IPR003439">
    <property type="entry name" value="ABC_transporter-like_ATP-bd"/>
</dbReference>
<dbReference type="PANTHER" id="PTHR43394">
    <property type="entry name" value="ATP-DEPENDENT PERMEASE MDL1, MITOCHONDRIAL"/>
    <property type="match status" value="1"/>
</dbReference>
<keyword evidence="6 8" id="KW-0472">Membrane</keyword>
<dbReference type="EMBL" id="BAAAOQ010000003">
    <property type="protein sequence ID" value="GAA2192587.1"/>
    <property type="molecule type" value="Genomic_DNA"/>
</dbReference>
<feature type="transmembrane region" description="Helical" evidence="8">
    <location>
        <begin position="186"/>
        <end position="204"/>
    </location>
</feature>
<dbReference type="PANTHER" id="PTHR43394:SF1">
    <property type="entry name" value="ATP-BINDING CASSETTE SUB-FAMILY B MEMBER 10, MITOCHONDRIAL"/>
    <property type="match status" value="1"/>
</dbReference>
<comment type="subcellular location">
    <subcellularLocation>
        <location evidence="1">Cell membrane</location>
        <topology evidence="1">Multi-pass membrane protein</topology>
    </subcellularLocation>
</comment>
<accession>A0ABN3BD45</accession>
<feature type="domain" description="ABC transporter" evidence="9">
    <location>
        <begin position="390"/>
        <end position="677"/>
    </location>
</feature>
<evidence type="ECO:0000256" key="1">
    <source>
        <dbReference type="ARBA" id="ARBA00004651"/>
    </source>
</evidence>
<dbReference type="InterPro" id="IPR011527">
    <property type="entry name" value="ABC1_TM_dom"/>
</dbReference>
<dbReference type="Gene3D" id="3.40.50.300">
    <property type="entry name" value="P-loop containing nucleotide triphosphate hydrolases"/>
    <property type="match status" value="1"/>
</dbReference>
<dbReference type="SUPFAM" id="SSF90123">
    <property type="entry name" value="ABC transporter transmembrane region"/>
    <property type="match status" value="1"/>
</dbReference>
<dbReference type="SMART" id="SM00382">
    <property type="entry name" value="AAA"/>
    <property type="match status" value="1"/>
</dbReference>
<evidence type="ECO:0000313" key="12">
    <source>
        <dbReference type="Proteomes" id="UP001501391"/>
    </source>
</evidence>
<evidence type="ECO:0000256" key="3">
    <source>
        <dbReference type="ARBA" id="ARBA00022741"/>
    </source>
</evidence>
<feature type="domain" description="ABC transmembrane type-1" evidence="10">
    <location>
        <begin position="70"/>
        <end position="356"/>
    </location>
</feature>
<evidence type="ECO:0000256" key="7">
    <source>
        <dbReference type="SAM" id="MobiDB-lite"/>
    </source>
</evidence>
<feature type="transmembrane region" description="Helical" evidence="8">
    <location>
        <begin position="112"/>
        <end position="133"/>
    </location>
</feature>
<feature type="transmembrane region" description="Helical" evidence="8">
    <location>
        <begin position="210"/>
        <end position="227"/>
    </location>
</feature>
<name>A0ABN3BD45_9ACTN</name>
<evidence type="ECO:0000259" key="10">
    <source>
        <dbReference type="PROSITE" id="PS50929"/>
    </source>
</evidence>
<keyword evidence="12" id="KW-1185">Reference proteome</keyword>
<keyword evidence="2 8" id="KW-0812">Transmembrane</keyword>
<gene>
    <name evidence="11" type="ORF">GCM10009787_10670</name>
</gene>
<proteinExistence type="predicted"/>
<feature type="region of interest" description="Disordered" evidence="7">
    <location>
        <begin position="398"/>
        <end position="452"/>
    </location>
</feature>
<dbReference type="Gene3D" id="1.20.1560.10">
    <property type="entry name" value="ABC transporter type 1, transmembrane domain"/>
    <property type="match status" value="1"/>
</dbReference>
<dbReference type="InterPro" id="IPR036640">
    <property type="entry name" value="ABC1_TM_sf"/>
</dbReference>
<reference evidence="11 12" key="1">
    <citation type="journal article" date="2019" name="Int. J. Syst. Evol. Microbiol.">
        <title>The Global Catalogue of Microorganisms (GCM) 10K type strain sequencing project: providing services to taxonomists for standard genome sequencing and annotation.</title>
        <authorList>
            <consortium name="The Broad Institute Genomics Platform"/>
            <consortium name="The Broad Institute Genome Sequencing Center for Infectious Disease"/>
            <person name="Wu L."/>
            <person name="Ma J."/>
        </authorList>
    </citation>
    <scope>NUCLEOTIDE SEQUENCE [LARGE SCALE GENOMIC DNA]</scope>
    <source>
        <strain evidence="11 12">JCM 14924</strain>
    </source>
</reference>
<evidence type="ECO:0000256" key="5">
    <source>
        <dbReference type="ARBA" id="ARBA00022989"/>
    </source>
</evidence>
<keyword evidence="4 11" id="KW-0067">ATP-binding</keyword>
<dbReference type="InterPro" id="IPR039421">
    <property type="entry name" value="Type_1_exporter"/>
</dbReference>
<evidence type="ECO:0000256" key="8">
    <source>
        <dbReference type="SAM" id="Phobius"/>
    </source>
</evidence>
<dbReference type="Pfam" id="PF00005">
    <property type="entry name" value="ABC_tran"/>
    <property type="match status" value="1"/>
</dbReference>
<evidence type="ECO:0000256" key="6">
    <source>
        <dbReference type="ARBA" id="ARBA00023136"/>
    </source>
</evidence>
<dbReference type="Proteomes" id="UP001501391">
    <property type="component" value="Unassembled WGS sequence"/>
</dbReference>